<gene>
    <name evidence="2" type="ORF">CDAR_253611</name>
</gene>
<feature type="compositionally biased region" description="Polar residues" evidence="1">
    <location>
        <begin position="120"/>
        <end position="144"/>
    </location>
</feature>
<evidence type="ECO:0000256" key="1">
    <source>
        <dbReference type="SAM" id="MobiDB-lite"/>
    </source>
</evidence>
<reference evidence="2 3" key="1">
    <citation type="submission" date="2021-06" db="EMBL/GenBank/DDBJ databases">
        <title>Caerostris darwini draft genome.</title>
        <authorList>
            <person name="Kono N."/>
            <person name="Arakawa K."/>
        </authorList>
    </citation>
    <scope>NUCLEOTIDE SEQUENCE [LARGE SCALE GENOMIC DNA]</scope>
</reference>
<dbReference type="EMBL" id="BPLQ01003906">
    <property type="protein sequence ID" value="GIY04229.1"/>
    <property type="molecule type" value="Genomic_DNA"/>
</dbReference>
<organism evidence="2 3">
    <name type="scientific">Caerostris darwini</name>
    <dbReference type="NCBI Taxonomy" id="1538125"/>
    <lineage>
        <taxon>Eukaryota</taxon>
        <taxon>Metazoa</taxon>
        <taxon>Ecdysozoa</taxon>
        <taxon>Arthropoda</taxon>
        <taxon>Chelicerata</taxon>
        <taxon>Arachnida</taxon>
        <taxon>Araneae</taxon>
        <taxon>Araneomorphae</taxon>
        <taxon>Entelegynae</taxon>
        <taxon>Araneoidea</taxon>
        <taxon>Araneidae</taxon>
        <taxon>Caerostris</taxon>
    </lineage>
</organism>
<feature type="region of interest" description="Disordered" evidence="1">
    <location>
        <begin position="120"/>
        <end position="153"/>
    </location>
</feature>
<dbReference type="AlphaFoldDB" id="A0AAV4Q6L8"/>
<proteinExistence type="predicted"/>
<evidence type="ECO:0000313" key="2">
    <source>
        <dbReference type="EMBL" id="GIY04229.1"/>
    </source>
</evidence>
<protein>
    <submittedName>
        <fullName evidence="2">Uncharacterized protein</fullName>
    </submittedName>
</protein>
<sequence>MRSSRKQSPVYSPQKNHIWHNSKKAASKALSQKAPGFLGKQFFLNVRFLLKLARFWNEMTEEMAPEMAIGFTGFSFESWWRHGTACGNCASEQCAPFVSRALFILRKRITSHTIAKSRLEGNTASSQKAPGSGQTIPSERSISSKIGALLERN</sequence>
<dbReference type="Proteomes" id="UP001054837">
    <property type="component" value="Unassembled WGS sequence"/>
</dbReference>
<comment type="caution">
    <text evidence="2">The sequence shown here is derived from an EMBL/GenBank/DDBJ whole genome shotgun (WGS) entry which is preliminary data.</text>
</comment>
<evidence type="ECO:0000313" key="3">
    <source>
        <dbReference type="Proteomes" id="UP001054837"/>
    </source>
</evidence>
<name>A0AAV4Q6L8_9ARAC</name>
<accession>A0AAV4Q6L8</accession>
<keyword evidence="3" id="KW-1185">Reference proteome</keyword>